<dbReference type="EMBL" id="KZ821452">
    <property type="protein sequence ID" value="PYH36694.1"/>
    <property type="molecule type" value="Genomic_DNA"/>
</dbReference>
<keyword evidence="1" id="KW-0812">Transmembrane</keyword>
<proteinExistence type="predicted"/>
<evidence type="ECO:0000256" key="1">
    <source>
        <dbReference type="SAM" id="Phobius"/>
    </source>
</evidence>
<organism evidence="2 3">
    <name type="scientific">Aspergillus neoniger (strain CBS 115656)</name>
    <dbReference type="NCBI Taxonomy" id="1448310"/>
    <lineage>
        <taxon>Eukaryota</taxon>
        <taxon>Fungi</taxon>
        <taxon>Dikarya</taxon>
        <taxon>Ascomycota</taxon>
        <taxon>Pezizomycotina</taxon>
        <taxon>Eurotiomycetes</taxon>
        <taxon>Eurotiomycetidae</taxon>
        <taxon>Eurotiales</taxon>
        <taxon>Aspergillaceae</taxon>
        <taxon>Aspergillus</taxon>
        <taxon>Aspergillus subgen. Circumdati</taxon>
    </lineage>
</organism>
<dbReference type="AlphaFoldDB" id="A0A318YQU0"/>
<keyword evidence="3" id="KW-1185">Reference proteome</keyword>
<evidence type="ECO:0000313" key="3">
    <source>
        <dbReference type="Proteomes" id="UP000247647"/>
    </source>
</evidence>
<keyword evidence="1" id="KW-0472">Membrane</keyword>
<keyword evidence="1" id="KW-1133">Transmembrane helix</keyword>
<dbReference type="GeneID" id="37121201"/>
<sequence>MADKFGVIPRKPHATYYLPLHSGISYRRDQSLNLCSTVMARTIGLTLFLGGLVPGTMNCLYSRRNRRVYVPGIFQLIRSPPAISDREE</sequence>
<gene>
    <name evidence="2" type="ORF">BO87DRAFT_228938</name>
</gene>
<name>A0A318YQU0_ASPNB</name>
<accession>A0A318YQU0</accession>
<dbReference type="Proteomes" id="UP000247647">
    <property type="component" value="Unassembled WGS sequence"/>
</dbReference>
<protein>
    <submittedName>
        <fullName evidence="2">Uncharacterized protein</fullName>
    </submittedName>
</protein>
<feature type="transmembrane region" description="Helical" evidence="1">
    <location>
        <begin position="38"/>
        <end position="61"/>
    </location>
</feature>
<evidence type="ECO:0000313" key="2">
    <source>
        <dbReference type="EMBL" id="PYH36694.1"/>
    </source>
</evidence>
<dbReference type="RefSeq" id="XP_025482172.1">
    <property type="nucleotide sequence ID" value="XM_025618745.1"/>
</dbReference>
<reference evidence="2" key="1">
    <citation type="submission" date="2016-12" db="EMBL/GenBank/DDBJ databases">
        <title>The genomes of Aspergillus section Nigri reveals drivers in fungal speciation.</title>
        <authorList>
            <consortium name="DOE Joint Genome Institute"/>
            <person name="Vesth T.C."/>
            <person name="Nybo J."/>
            <person name="Theobald S."/>
            <person name="Brandl J."/>
            <person name="Frisvad J.C."/>
            <person name="Nielsen K.F."/>
            <person name="Lyhne E.K."/>
            <person name="Kogle M.E."/>
            <person name="Kuo A."/>
            <person name="Riley R."/>
            <person name="Clum A."/>
            <person name="Nolan M."/>
            <person name="Lipzen A."/>
            <person name="Salamov A."/>
            <person name="Henrissat B."/>
            <person name="Wiebenga A."/>
            <person name="De Vries R.P."/>
            <person name="Grigoriev I.V."/>
            <person name="Mortensen U.H."/>
            <person name="Andersen M.R."/>
            <person name="Baker S.E."/>
        </authorList>
    </citation>
    <scope>NUCLEOTIDE SEQUENCE [LARGE SCALE GENOMIC DNA]</scope>
    <source>
        <strain evidence="2">CBS 115656</strain>
    </source>
</reference>